<evidence type="ECO:0000256" key="2">
    <source>
        <dbReference type="ARBA" id="ARBA00022741"/>
    </source>
</evidence>
<dbReference type="Pfam" id="PF02518">
    <property type="entry name" value="HATPase_c"/>
    <property type="match status" value="1"/>
</dbReference>
<dbReference type="AlphaFoldDB" id="A0A072NTK4"/>
<dbReference type="Gene3D" id="3.30.565.10">
    <property type="entry name" value="Histidine kinase-like ATPase, C-terminal domain"/>
    <property type="match status" value="1"/>
</dbReference>
<evidence type="ECO:0000259" key="6">
    <source>
        <dbReference type="Pfam" id="PF02518"/>
    </source>
</evidence>
<name>A0A072NTK4_SCHAZ</name>
<evidence type="ECO:0000313" key="8">
    <source>
        <dbReference type="Proteomes" id="UP000027936"/>
    </source>
</evidence>
<dbReference type="EMBL" id="JJRY01000001">
    <property type="protein sequence ID" value="KEF40198.1"/>
    <property type="molecule type" value="Genomic_DNA"/>
</dbReference>
<dbReference type="OrthoDB" id="9815750at2"/>
<dbReference type="GO" id="GO:0000160">
    <property type="term" value="P:phosphorelay signal transduction system"/>
    <property type="evidence" value="ECO:0007669"/>
    <property type="project" value="UniProtKB-KW"/>
</dbReference>
<dbReference type="PANTHER" id="PTHR43065">
    <property type="entry name" value="SENSOR HISTIDINE KINASE"/>
    <property type="match status" value="1"/>
</dbReference>
<dbReference type="Proteomes" id="UP000027936">
    <property type="component" value="Unassembled WGS sequence"/>
</dbReference>
<dbReference type="RefSeq" id="WP_035192549.1">
    <property type="nucleotide sequence ID" value="NZ_JJRY01000001.1"/>
</dbReference>
<dbReference type="PANTHER" id="PTHR43065:SF46">
    <property type="entry name" value="C4-DICARBOXYLATE TRANSPORT SENSOR PROTEIN DCTB"/>
    <property type="match status" value="1"/>
</dbReference>
<dbReference type="GO" id="GO:0016301">
    <property type="term" value="F:kinase activity"/>
    <property type="evidence" value="ECO:0007669"/>
    <property type="project" value="UniProtKB-KW"/>
</dbReference>
<reference evidence="7 8" key="1">
    <citation type="submission" date="2014-04" db="EMBL/GenBank/DDBJ databases">
        <title>Draft genome sequence of Bacillus azotoformans MEV2011, a (co-) denitrifying strain unable to grow in the presence of oxygen.</title>
        <authorList>
            <person name="Nielsen M."/>
            <person name="Schreiber L."/>
            <person name="Finster K."/>
            <person name="Schramm A."/>
        </authorList>
    </citation>
    <scope>NUCLEOTIDE SEQUENCE [LARGE SCALE GENOMIC DNA]</scope>
    <source>
        <strain evidence="7 8">MEV2011</strain>
    </source>
</reference>
<feature type="domain" description="Histidine kinase/HSP90-like ATPase" evidence="6">
    <location>
        <begin position="22"/>
        <end position="83"/>
    </location>
</feature>
<keyword evidence="3 7" id="KW-0418">Kinase</keyword>
<evidence type="ECO:0000256" key="5">
    <source>
        <dbReference type="ARBA" id="ARBA00023012"/>
    </source>
</evidence>
<accession>A0A072NTK4</accession>
<dbReference type="InterPro" id="IPR036890">
    <property type="entry name" value="HATPase_C_sf"/>
</dbReference>
<dbReference type="GO" id="GO:0005524">
    <property type="term" value="F:ATP binding"/>
    <property type="evidence" value="ECO:0007669"/>
    <property type="project" value="UniProtKB-KW"/>
</dbReference>
<keyword evidence="4" id="KW-0067">ATP-binding</keyword>
<evidence type="ECO:0000256" key="3">
    <source>
        <dbReference type="ARBA" id="ARBA00022777"/>
    </source>
</evidence>
<gene>
    <name evidence="7" type="ORF">M670_00217</name>
</gene>
<keyword evidence="2" id="KW-0547">Nucleotide-binding</keyword>
<evidence type="ECO:0000256" key="4">
    <source>
        <dbReference type="ARBA" id="ARBA00022840"/>
    </source>
</evidence>
<comment type="caution">
    <text evidence="7">The sequence shown here is derived from an EMBL/GenBank/DDBJ whole genome shotgun (WGS) entry which is preliminary data.</text>
</comment>
<protein>
    <submittedName>
        <fullName evidence="7">Histidine kinase</fullName>
    </submittedName>
</protein>
<evidence type="ECO:0000256" key="1">
    <source>
        <dbReference type="ARBA" id="ARBA00022679"/>
    </source>
</evidence>
<organism evidence="7 8">
    <name type="scientific">Schinkia azotoformans MEV2011</name>
    <dbReference type="NCBI Taxonomy" id="1348973"/>
    <lineage>
        <taxon>Bacteria</taxon>
        <taxon>Bacillati</taxon>
        <taxon>Bacillota</taxon>
        <taxon>Bacilli</taxon>
        <taxon>Bacillales</taxon>
        <taxon>Bacillaceae</taxon>
        <taxon>Calidifontibacillus/Schinkia group</taxon>
        <taxon>Schinkia</taxon>
    </lineage>
</organism>
<evidence type="ECO:0000313" key="7">
    <source>
        <dbReference type="EMBL" id="KEF40198.1"/>
    </source>
</evidence>
<sequence length="94" mass="10985">MSLLQLMNKTEFKNHEYYIRGEKQRLRQCFLNIIKNCIEAITNPGTVQIHIFHLKNDVVVEITDTGCGMTKEQVQRLGTPYYSTKEPALRSHFL</sequence>
<dbReference type="SUPFAM" id="SSF55874">
    <property type="entry name" value="ATPase domain of HSP90 chaperone/DNA topoisomerase II/histidine kinase"/>
    <property type="match status" value="1"/>
</dbReference>
<keyword evidence="1" id="KW-0808">Transferase</keyword>
<dbReference type="PATRIC" id="fig|1348973.3.peg.209"/>
<dbReference type="InterPro" id="IPR003594">
    <property type="entry name" value="HATPase_dom"/>
</dbReference>
<keyword evidence="5" id="KW-0902">Two-component regulatory system</keyword>
<proteinExistence type="predicted"/>